<dbReference type="InParanoid" id="A0A2N3N963"/>
<reference evidence="1 2" key="1">
    <citation type="journal article" date="2017" name="G3 (Bethesda)">
        <title>First Draft Genome Sequence of the Pathogenic Fungus Lomentospora prolificans (Formerly Scedosporium prolificans).</title>
        <authorList>
            <person name="Luo R."/>
            <person name="Zimin A."/>
            <person name="Workman R."/>
            <person name="Fan Y."/>
            <person name="Pertea G."/>
            <person name="Grossman N."/>
            <person name="Wear M.P."/>
            <person name="Jia B."/>
            <person name="Miller H."/>
            <person name="Casadevall A."/>
            <person name="Timp W."/>
            <person name="Zhang S.X."/>
            <person name="Salzberg S.L."/>
        </authorList>
    </citation>
    <scope>NUCLEOTIDE SEQUENCE [LARGE SCALE GENOMIC DNA]</scope>
    <source>
        <strain evidence="1 2">JHH-5317</strain>
    </source>
</reference>
<dbReference type="VEuPathDB" id="FungiDB:jhhlp_003589"/>
<evidence type="ECO:0000313" key="2">
    <source>
        <dbReference type="Proteomes" id="UP000233524"/>
    </source>
</evidence>
<dbReference type="OrthoDB" id="414175at2759"/>
<dbReference type="Proteomes" id="UP000233524">
    <property type="component" value="Unassembled WGS sequence"/>
</dbReference>
<sequence length="557" mass="62927">MSKPLVAFPPAVATFFSRATPRRIRPVHAVAAVIIIVVFVLTRSHPETNPLPSIYSYTDNRPPRPITDIFLSRTSTEAAWLDELVDRHAIPKDVRYYSMRVKPHLNVSRPTMTDIETNFMHNGFRGVRSDSYNLRLNAEHSVDLPVAEGTKQVDVDATSLVFGISSSYDRITRQDDALILDWTRWLTDGNGSSNGASLVLTLRLGTDQEVRTIKNKLEDVGIDASVHSDDAPDSPTRCFDLIEQLDIRKNASNFNNSGDKHYFAVVDDDIFFPDVAQLVERLKKYNPEEEHYIGLPSERADWVADPDQTVTFGGGAIFLTPPALTKIAKLPCMKSQESQDPLKGYISQWDHLLYDCVSKHTKLTMHVLPSFYLPSDEIYGHYFFNYDLGIAPLVLHRPRNRHRLDPGKATALHPHLNPSTFLQRYRFADDWVLVNGHSLSHYPDGQGTAFLGSETVSSPDFEARASATLPLNTNLVVDDEGRDPRRWSVTTWTGSRRIWKFVDSRSDPSTGEVWQAYVRRRGDPGEYTDNRRNEDKAGSDYVIVLIWESLPGGSDEN</sequence>
<organism evidence="1 2">
    <name type="scientific">Lomentospora prolificans</name>
    <dbReference type="NCBI Taxonomy" id="41688"/>
    <lineage>
        <taxon>Eukaryota</taxon>
        <taxon>Fungi</taxon>
        <taxon>Dikarya</taxon>
        <taxon>Ascomycota</taxon>
        <taxon>Pezizomycotina</taxon>
        <taxon>Sordariomycetes</taxon>
        <taxon>Hypocreomycetidae</taxon>
        <taxon>Microascales</taxon>
        <taxon>Microascaceae</taxon>
        <taxon>Lomentospora</taxon>
    </lineage>
</organism>
<evidence type="ECO:0008006" key="3">
    <source>
        <dbReference type="Google" id="ProtNLM"/>
    </source>
</evidence>
<accession>A0A2N3N963</accession>
<dbReference type="AlphaFoldDB" id="A0A2N3N963"/>
<dbReference type="EMBL" id="NLAX01000010">
    <property type="protein sequence ID" value="PKS08976.1"/>
    <property type="molecule type" value="Genomic_DNA"/>
</dbReference>
<protein>
    <recommendedName>
        <fullName evidence="3">Glycosyltransferase family 31 protein</fullName>
    </recommendedName>
</protein>
<keyword evidence="2" id="KW-1185">Reference proteome</keyword>
<comment type="caution">
    <text evidence="1">The sequence shown here is derived from an EMBL/GenBank/DDBJ whole genome shotgun (WGS) entry which is preliminary data.</text>
</comment>
<proteinExistence type="predicted"/>
<name>A0A2N3N963_9PEZI</name>
<gene>
    <name evidence="1" type="ORF">jhhlp_003589</name>
</gene>
<dbReference type="STRING" id="41688.A0A2N3N963"/>
<evidence type="ECO:0000313" key="1">
    <source>
        <dbReference type="EMBL" id="PKS08976.1"/>
    </source>
</evidence>
<dbReference type="Gene3D" id="3.90.550.50">
    <property type="match status" value="1"/>
</dbReference>